<keyword evidence="2" id="KW-0812">Transmembrane</keyword>
<gene>
    <name evidence="4" type="ORF">WH47_06244</name>
</gene>
<feature type="transmembrane region" description="Helical" evidence="2">
    <location>
        <begin position="227"/>
        <end position="249"/>
    </location>
</feature>
<protein>
    <submittedName>
        <fullName evidence="4">Exocyst complex component 1</fullName>
    </submittedName>
</protein>
<reference evidence="4 5" key="1">
    <citation type="submission" date="2015-07" db="EMBL/GenBank/DDBJ databases">
        <title>The genome of Habropoda laboriosa.</title>
        <authorList>
            <person name="Pan H."/>
            <person name="Kapheim K."/>
        </authorList>
    </citation>
    <scope>NUCLEOTIDE SEQUENCE [LARGE SCALE GENOMIC DNA]</scope>
    <source>
        <strain evidence="4">0110345459</strain>
    </source>
</reference>
<dbReference type="AlphaFoldDB" id="A0A0L7RK48"/>
<evidence type="ECO:0000313" key="5">
    <source>
        <dbReference type="Proteomes" id="UP000053825"/>
    </source>
</evidence>
<dbReference type="Pfam" id="PF15277">
    <property type="entry name" value="Sec3-PIP2_bind"/>
    <property type="match status" value="1"/>
</dbReference>
<dbReference type="EMBL" id="KQ414578">
    <property type="protein sequence ID" value="KOC71183.1"/>
    <property type="molecule type" value="Genomic_DNA"/>
</dbReference>
<dbReference type="PANTHER" id="PTHR16092:SF14">
    <property type="entry name" value="EXOCYST COMPLEX COMPONENT 1 ISOFORM X1"/>
    <property type="match status" value="1"/>
</dbReference>
<evidence type="ECO:0000313" key="4">
    <source>
        <dbReference type="EMBL" id="KOC71183.1"/>
    </source>
</evidence>
<dbReference type="GO" id="GO:0006887">
    <property type="term" value="P:exocytosis"/>
    <property type="evidence" value="ECO:0007669"/>
    <property type="project" value="TreeGrafter"/>
</dbReference>
<dbReference type="Pfam" id="PF20654">
    <property type="entry name" value="Sec3_C-term"/>
    <property type="match status" value="1"/>
</dbReference>
<feature type="domain" description="Exocyst complex component Sec3 PIP2-binding N-terminal" evidence="3">
    <location>
        <begin position="31"/>
        <end position="119"/>
    </location>
</feature>
<sequence length="891" mass="102357">MAAIRHTLQRELFTPSDEKLLSVCYVSKAYKKKKMSFLCLTTTTDTPSSLLLYQVKKNDKNIFKKKQSWSLSDIQIVDGVKNDSMDIELHIDKVYKWSATTAQERRTFISNLYTYSCNLAQRPQFRNIPKEWLIDPSSLKESDSITFTPELLTSPISSDYQPITEKEAADLKQMMEDCEYAVSNAELFMETLSKDLSILDGENVQSVLASEACVTQLMNKFSICLKMIFLIMFHFITFTYISQVFSYLYKIFFISQLDISPTYQRVLSEAELPGEKEELSQAGVALLKAITAPLPSGLDKLSAVTEQKRRLDKLKAKFSVIVARHLNNLFIHLGNDVGDMSMSMTDLILPTHQAVHHELEPYTELMQLLRALDNKAFVQLTKVYTDTMSKLYKRDLKRFFEEARNKLISKRLQANTSKSSGPKAEDLLNPAPICLLSGETWAPVGEGNLLDSVLDCMLSQMQPVCLAEQAFCISFLQLDSVLSPSKSTEMEETDNVSNGAASPGSVTSTASKKLERQVNEEVRATMAAIFPSLEAELNNFIAFLDKIDSFWCMYVLVRLSQHVMSAQDTGSFLSMTFASALIQVKRAFDKFMQAQLQSILCDTKVNRRNKCGILPYVENFEPFARIAEKIFKNSDRKVDLEKWYTKLVGTMFEAIVTHSREHHKTPQEVIKMENFHHLYDLLSQLKISVLDHERKEAKQKYQDALRAYVTQYFGRPLEKLNLFFEGVQAKVGAGVKESEVSYQMAFSKQELRRVVKEYPAREVKKGLENLYRKVEKHLCEEENLLQVVWREMQGEFIAQYIYIEELIQRCYPDSMFTLLLTVLLVTTSEGFFLEYPKKVLTDFFQSLKEKKEAKKKPNIQHYHLHYYPVVHPLSEPPSKAPSKHELEEIYK</sequence>
<dbReference type="GO" id="GO:0000145">
    <property type="term" value="C:exocyst"/>
    <property type="evidence" value="ECO:0007669"/>
    <property type="project" value="TreeGrafter"/>
</dbReference>
<dbReference type="GO" id="GO:0005546">
    <property type="term" value="F:phosphatidylinositol-4,5-bisphosphate binding"/>
    <property type="evidence" value="ECO:0007669"/>
    <property type="project" value="TreeGrafter"/>
</dbReference>
<proteinExistence type="predicted"/>
<accession>A0A0L7RK48</accession>
<dbReference type="GO" id="GO:0005886">
    <property type="term" value="C:plasma membrane"/>
    <property type="evidence" value="ECO:0007669"/>
    <property type="project" value="TreeGrafter"/>
</dbReference>
<feature type="compositionally biased region" description="Polar residues" evidence="1">
    <location>
        <begin position="495"/>
        <end position="511"/>
    </location>
</feature>
<dbReference type="OrthoDB" id="27109at2759"/>
<dbReference type="STRING" id="597456.A0A0L7RK48"/>
<dbReference type="InterPro" id="IPR048628">
    <property type="entry name" value="Sec3_C"/>
</dbReference>
<keyword evidence="2" id="KW-0472">Membrane</keyword>
<name>A0A0L7RK48_9HYME</name>
<dbReference type="CDD" id="cd14683">
    <property type="entry name" value="PH-EXOC1"/>
    <property type="match status" value="1"/>
</dbReference>
<dbReference type="PANTHER" id="PTHR16092">
    <property type="entry name" value="SEC3/SYNTAXIN-RELATED"/>
    <property type="match status" value="1"/>
</dbReference>
<evidence type="ECO:0000256" key="2">
    <source>
        <dbReference type="SAM" id="Phobius"/>
    </source>
</evidence>
<dbReference type="GO" id="GO:0006893">
    <property type="term" value="P:Golgi to plasma membrane transport"/>
    <property type="evidence" value="ECO:0007669"/>
    <property type="project" value="TreeGrafter"/>
</dbReference>
<dbReference type="InterPro" id="IPR028258">
    <property type="entry name" value="Sec3-PIP2_bind"/>
</dbReference>
<dbReference type="SMART" id="SM01313">
    <property type="entry name" value="Sec3-PIP2_bind"/>
    <property type="match status" value="1"/>
</dbReference>
<dbReference type="Proteomes" id="UP000053825">
    <property type="component" value="Unassembled WGS sequence"/>
</dbReference>
<keyword evidence="5" id="KW-1185">Reference proteome</keyword>
<feature type="region of interest" description="Disordered" evidence="1">
    <location>
        <begin position="487"/>
        <end position="512"/>
    </location>
</feature>
<dbReference type="Gene3D" id="2.30.29.90">
    <property type="match status" value="1"/>
</dbReference>
<evidence type="ECO:0000259" key="3">
    <source>
        <dbReference type="SMART" id="SM01313"/>
    </source>
</evidence>
<keyword evidence="2" id="KW-1133">Transmembrane helix</keyword>
<organism evidence="4 5">
    <name type="scientific">Habropoda laboriosa</name>
    <dbReference type="NCBI Taxonomy" id="597456"/>
    <lineage>
        <taxon>Eukaryota</taxon>
        <taxon>Metazoa</taxon>
        <taxon>Ecdysozoa</taxon>
        <taxon>Arthropoda</taxon>
        <taxon>Hexapoda</taxon>
        <taxon>Insecta</taxon>
        <taxon>Pterygota</taxon>
        <taxon>Neoptera</taxon>
        <taxon>Endopterygota</taxon>
        <taxon>Hymenoptera</taxon>
        <taxon>Apocrita</taxon>
        <taxon>Aculeata</taxon>
        <taxon>Apoidea</taxon>
        <taxon>Anthophila</taxon>
        <taxon>Apidae</taxon>
        <taxon>Habropoda</taxon>
    </lineage>
</organism>
<evidence type="ECO:0000256" key="1">
    <source>
        <dbReference type="SAM" id="MobiDB-lite"/>
    </source>
</evidence>